<evidence type="ECO:0000256" key="1">
    <source>
        <dbReference type="SAM" id="MobiDB-lite"/>
    </source>
</evidence>
<reference evidence="3" key="1">
    <citation type="submission" date="2025-08" db="UniProtKB">
        <authorList>
            <consortium name="RefSeq"/>
        </authorList>
    </citation>
    <scope>IDENTIFICATION</scope>
</reference>
<dbReference type="PANTHER" id="PTHR44656">
    <property type="entry name" value="DEHYDROGENASE/REDUCTASE SDR FAMILY MEMBER 12"/>
    <property type="match status" value="1"/>
</dbReference>
<feature type="compositionally biased region" description="Basic and acidic residues" evidence="1">
    <location>
        <begin position="258"/>
        <end position="268"/>
    </location>
</feature>
<proteinExistence type="predicted"/>
<gene>
    <name evidence="3" type="primary">DHRS12</name>
</gene>
<feature type="compositionally biased region" description="Polar residues" evidence="1">
    <location>
        <begin position="286"/>
        <end position="301"/>
    </location>
</feature>
<organism evidence="2 3">
    <name type="scientific">Balaenoptera acutorostrata</name>
    <name type="common">Common minke whale</name>
    <name type="synonym">Balaena rostrata</name>
    <dbReference type="NCBI Taxonomy" id="9767"/>
    <lineage>
        <taxon>Eukaryota</taxon>
        <taxon>Metazoa</taxon>
        <taxon>Chordata</taxon>
        <taxon>Craniata</taxon>
        <taxon>Vertebrata</taxon>
        <taxon>Euteleostomi</taxon>
        <taxon>Mammalia</taxon>
        <taxon>Eutheria</taxon>
        <taxon>Laurasiatheria</taxon>
        <taxon>Artiodactyla</taxon>
        <taxon>Whippomorpha</taxon>
        <taxon>Cetacea</taxon>
        <taxon>Mysticeti</taxon>
        <taxon>Balaenopteridae</taxon>
        <taxon>Balaenoptera</taxon>
    </lineage>
</organism>
<dbReference type="PRINTS" id="PR00081">
    <property type="entry name" value="GDHRDH"/>
</dbReference>
<keyword evidence="2" id="KW-1185">Reference proteome</keyword>
<dbReference type="Gene3D" id="3.40.50.720">
    <property type="entry name" value="NAD(P)-binding Rossmann-like Domain"/>
    <property type="match status" value="1"/>
</dbReference>
<feature type="region of interest" description="Disordered" evidence="1">
    <location>
        <begin position="258"/>
        <end position="311"/>
    </location>
</feature>
<dbReference type="Proteomes" id="UP001652580">
    <property type="component" value="Chromosome 18"/>
</dbReference>
<evidence type="ECO:0000313" key="2">
    <source>
        <dbReference type="Proteomes" id="UP001652580"/>
    </source>
</evidence>
<dbReference type="PANTHER" id="PTHR44656:SF7">
    <property type="entry name" value="DEHYDROGENASE_REDUCTASE SDR FAMILY MEMBER 12"/>
    <property type="match status" value="1"/>
</dbReference>
<evidence type="ECO:0000313" key="3">
    <source>
        <dbReference type="RefSeq" id="XP_057389224.1"/>
    </source>
</evidence>
<dbReference type="RefSeq" id="XP_057389224.1">
    <property type="nucleotide sequence ID" value="XM_057533241.1"/>
</dbReference>
<dbReference type="SUPFAM" id="SSF51735">
    <property type="entry name" value="NAD(P)-binding Rossmann-fold domains"/>
    <property type="match status" value="1"/>
</dbReference>
<protein>
    <submittedName>
        <fullName evidence="3">Dehydrogenase/reductase SDR family member 12 isoform X1</fullName>
    </submittedName>
</protein>
<sequence length="393" mass="43254">MLLYRSAVWFAKGLREYTKSGYESASKDFIPDDLEVQVPGRAFMVTGGNSGIGKATAFEIAKRGGTVHLVCRDQNRAEGARGEIIRESGNQNIFLHIVDLSDPKTIWKFVENFKQEHTLNVLINNAGCMVNKRELTEDGLEKNFATNTLGVYVLTTALIPVLEKEHDPRVVTVSSGGMLVQKLSTDDLQSERTAFDGTMVYAQNKRQQVVLTERWARAHPAIHFSCMHPGWVDTPGRFSTAAPPGKPDKWNFLEARWSSREGEQRSPRDLSLPTPWPRANHVGSVALSSSPEKGTENSSTAEPPGHLRAQSCSQPCLDTDACVLTAPLRWALASCPFPDGETEAQRGQDVPAGPGHSVVGSRLSRIRAVILSESRLSRSLNICIYILGIHPKK</sequence>
<dbReference type="Pfam" id="PF00106">
    <property type="entry name" value="adh_short"/>
    <property type="match status" value="1"/>
</dbReference>
<dbReference type="InterPro" id="IPR002347">
    <property type="entry name" value="SDR_fam"/>
</dbReference>
<dbReference type="GeneID" id="103004860"/>
<dbReference type="InterPro" id="IPR036291">
    <property type="entry name" value="NAD(P)-bd_dom_sf"/>
</dbReference>
<dbReference type="InterPro" id="IPR052992">
    <property type="entry name" value="SDR_member_12"/>
</dbReference>
<accession>A0ABM3SHA9</accession>
<name>A0ABM3SHA9_BALAC</name>